<dbReference type="Proteomes" id="UP000298663">
    <property type="component" value="Unassembled WGS sequence"/>
</dbReference>
<evidence type="ECO:0000313" key="3">
    <source>
        <dbReference type="Proteomes" id="UP000298663"/>
    </source>
</evidence>
<dbReference type="AlphaFoldDB" id="A0A4U5M6J7"/>
<reference evidence="2 3" key="2">
    <citation type="journal article" date="2019" name="G3 (Bethesda)">
        <title>Hybrid Assembly of the Genome of the Entomopathogenic Nematode Steinernema carpocapsae Identifies the X-Chromosome.</title>
        <authorList>
            <person name="Serra L."/>
            <person name="Macchietto M."/>
            <person name="Macias-Munoz A."/>
            <person name="McGill C.J."/>
            <person name="Rodriguez I.M."/>
            <person name="Rodriguez B."/>
            <person name="Murad R."/>
            <person name="Mortazavi A."/>
        </authorList>
    </citation>
    <scope>NUCLEOTIDE SEQUENCE [LARGE SCALE GENOMIC DNA]</scope>
    <source>
        <strain evidence="2 3">ALL</strain>
    </source>
</reference>
<name>A0A4U5M6J7_STECR</name>
<evidence type="ECO:0000256" key="1">
    <source>
        <dbReference type="SAM" id="MobiDB-lite"/>
    </source>
</evidence>
<dbReference type="EMBL" id="AZBU02000009">
    <property type="protein sequence ID" value="TKR64163.1"/>
    <property type="molecule type" value="Genomic_DNA"/>
</dbReference>
<evidence type="ECO:0000313" key="2">
    <source>
        <dbReference type="EMBL" id="TKR64163.1"/>
    </source>
</evidence>
<feature type="region of interest" description="Disordered" evidence="1">
    <location>
        <begin position="154"/>
        <end position="182"/>
    </location>
</feature>
<comment type="caution">
    <text evidence="2">The sequence shown here is derived from an EMBL/GenBank/DDBJ whole genome shotgun (WGS) entry which is preliminary data.</text>
</comment>
<gene>
    <name evidence="2" type="ORF">L596_024744</name>
</gene>
<feature type="compositionally biased region" description="Polar residues" evidence="1">
    <location>
        <begin position="398"/>
        <end position="412"/>
    </location>
</feature>
<feature type="region of interest" description="Disordered" evidence="1">
    <location>
        <begin position="293"/>
        <end position="330"/>
    </location>
</feature>
<keyword evidence="3" id="KW-1185">Reference proteome</keyword>
<organism evidence="2 3">
    <name type="scientific">Steinernema carpocapsae</name>
    <name type="common">Entomopathogenic nematode</name>
    <dbReference type="NCBI Taxonomy" id="34508"/>
    <lineage>
        <taxon>Eukaryota</taxon>
        <taxon>Metazoa</taxon>
        <taxon>Ecdysozoa</taxon>
        <taxon>Nematoda</taxon>
        <taxon>Chromadorea</taxon>
        <taxon>Rhabditida</taxon>
        <taxon>Tylenchina</taxon>
        <taxon>Panagrolaimomorpha</taxon>
        <taxon>Strongyloidoidea</taxon>
        <taxon>Steinernematidae</taxon>
        <taxon>Steinernema</taxon>
    </lineage>
</organism>
<reference evidence="2 3" key="1">
    <citation type="journal article" date="2015" name="Genome Biol.">
        <title>Comparative genomics of Steinernema reveals deeply conserved gene regulatory networks.</title>
        <authorList>
            <person name="Dillman A.R."/>
            <person name="Macchietto M."/>
            <person name="Porter C.F."/>
            <person name="Rogers A."/>
            <person name="Williams B."/>
            <person name="Antoshechkin I."/>
            <person name="Lee M.M."/>
            <person name="Goodwin Z."/>
            <person name="Lu X."/>
            <person name="Lewis E.E."/>
            <person name="Goodrich-Blair H."/>
            <person name="Stock S.P."/>
            <person name="Adams B.J."/>
            <person name="Sternberg P.W."/>
            <person name="Mortazavi A."/>
        </authorList>
    </citation>
    <scope>NUCLEOTIDE SEQUENCE [LARGE SCALE GENOMIC DNA]</scope>
    <source>
        <strain evidence="2 3">ALL</strain>
    </source>
</reference>
<accession>A0A4U5M6J7</accession>
<protein>
    <submittedName>
        <fullName evidence="2">Uncharacterized protein</fullName>
    </submittedName>
</protein>
<proteinExistence type="predicted"/>
<sequence length="422" mass="45659">MPPGFCDAATSGPVAADQYHQSNMAAVGYASEKRKPRNFSGSFAASMNRCTFRAHVLLQRSSLLYLRRLSTHQSKSVLLLFLRHLQQPSTFLEPTHRPLLLPPISPTQLVRRLILNDAQVFVSAVGHASASEKRKPRNFSGSFAASMNRCTFRASRGVSRPPPAVESPVSAPSFNPPEQVRTAPVPVQQPSTFLEPTHRPLLLPPISPTQLVRRLILNDAQVFVSAVGHASEKRKPRNFSGSFAASMNRCTFRASRGVHVLLQPPAVESPVSAPSFNPPEQVRTAPVPAAPSTALDVFGSDAPSAPVASDQPNTTAVGHASEQRKPRTFSGSFAASLNRCTFRASRGGSRPSPTVEPPVSAPTHRSKLALLLFLRHLQQPSTFLEPTHRPLLLPPISPTQLLSDTPRNSASRGLSRAPSLRA</sequence>
<feature type="region of interest" description="Disordered" evidence="1">
    <location>
        <begin position="395"/>
        <end position="422"/>
    </location>
</feature>